<evidence type="ECO:0000256" key="2">
    <source>
        <dbReference type="ARBA" id="ARBA00007742"/>
    </source>
</evidence>
<evidence type="ECO:0000256" key="5">
    <source>
        <dbReference type="ARBA" id="ARBA00023136"/>
    </source>
</evidence>
<dbReference type="GO" id="GO:0008202">
    <property type="term" value="P:steroid metabolic process"/>
    <property type="evidence" value="ECO:0007669"/>
    <property type="project" value="InterPro"/>
</dbReference>
<feature type="transmembrane region" description="Helical" evidence="6">
    <location>
        <begin position="15"/>
        <end position="35"/>
    </location>
</feature>
<name>A0A2T3A3R4_9PEZI</name>
<evidence type="ECO:0000313" key="9">
    <source>
        <dbReference type="Proteomes" id="UP000241462"/>
    </source>
</evidence>
<reference evidence="8 9" key="1">
    <citation type="journal article" date="2018" name="Mycol. Prog.">
        <title>Coniella lustricola, a new species from submerged detritus.</title>
        <authorList>
            <person name="Raudabaugh D.B."/>
            <person name="Iturriaga T."/>
            <person name="Carver A."/>
            <person name="Mondo S."/>
            <person name="Pangilinan J."/>
            <person name="Lipzen A."/>
            <person name="He G."/>
            <person name="Amirebrahimi M."/>
            <person name="Grigoriev I.V."/>
            <person name="Miller A.N."/>
        </authorList>
    </citation>
    <scope>NUCLEOTIDE SEQUENCE [LARGE SCALE GENOMIC DNA]</scope>
    <source>
        <strain evidence="8 9">B22-T-1</strain>
    </source>
</reference>
<evidence type="ECO:0000256" key="3">
    <source>
        <dbReference type="ARBA" id="ARBA00022692"/>
    </source>
</evidence>
<keyword evidence="4 6" id="KW-1133">Transmembrane helix</keyword>
<dbReference type="EMBL" id="KZ678480">
    <property type="protein sequence ID" value="PSR82317.1"/>
    <property type="molecule type" value="Genomic_DNA"/>
</dbReference>
<organism evidence="8 9">
    <name type="scientific">Coniella lustricola</name>
    <dbReference type="NCBI Taxonomy" id="2025994"/>
    <lineage>
        <taxon>Eukaryota</taxon>
        <taxon>Fungi</taxon>
        <taxon>Dikarya</taxon>
        <taxon>Ascomycota</taxon>
        <taxon>Pezizomycotina</taxon>
        <taxon>Sordariomycetes</taxon>
        <taxon>Sordariomycetidae</taxon>
        <taxon>Diaporthales</taxon>
        <taxon>Schizoparmaceae</taxon>
        <taxon>Coniella</taxon>
    </lineage>
</organism>
<feature type="domain" description="3-oxo-5-alpha-steroid 4-dehydrogenase C-terminal" evidence="7">
    <location>
        <begin position="117"/>
        <end position="295"/>
    </location>
</feature>
<dbReference type="PROSITE" id="PS50244">
    <property type="entry name" value="S5A_REDUCTASE"/>
    <property type="match status" value="1"/>
</dbReference>
<dbReference type="Proteomes" id="UP000241462">
    <property type="component" value="Unassembled WGS sequence"/>
</dbReference>
<dbReference type="Pfam" id="PF02544">
    <property type="entry name" value="Steroid_dh"/>
    <property type="match status" value="1"/>
</dbReference>
<dbReference type="STRING" id="2025994.A0A2T3A3R4"/>
<dbReference type="OrthoDB" id="5788137at2759"/>
<dbReference type="InterPro" id="IPR016636">
    <property type="entry name" value="3-oxo-5-alpha-steroid_4-DH"/>
</dbReference>
<keyword evidence="9" id="KW-1185">Reference proteome</keyword>
<comment type="subcellular location">
    <subcellularLocation>
        <location evidence="1">Membrane</location>
        <topology evidence="1">Multi-pass membrane protein</topology>
    </subcellularLocation>
</comment>
<evidence type="ECO:0000256" key="1">
    <source>
        <dbReference type="ARBA" id="ARBA00004141"/>
    </source>
</evidence>
<dbReference type="PANTHER" id="PTHR10556">
    <property type="entry name" value="3-OXO-5-ALPHA-STEROID 4-DEHYDROGENASE"/>
    <property type="match status" value="1"/>
</dbReference>
<evidence type="ECO:0000313" key="8">
    <source>
        <dbReference type="EMBL" id="PSR82317.1"/>
    </source>
</evidence>
<accession>A0A2T3A3R4</accession>
<evidence type="ECO:0000259" key="7">
    <source>
        <dbReference type="Pfam" id="PF02544"/>
    </source>
</evidence>
<dbReference type="InterPro" id="IPR001104">
    <property type="entry name" value="3-oxo-5_a-steroid_4-DH_C"/>
</dbReference>
<feature type="transmembrane region" description="Helical" evidence="6">
    <location>
        <begin position="117"/>
        <end position="141"/>
    </location>
</feature>
<evidence type="ECO:0000256" key="4">
    <source>
        <dbReference type="ARBA" id="ARBA00022989"/>
    </source>
</evidence>
<dbReference type="InterPro" id="IPR039357">
    <property type="entry name" value="SRD5A/TECR"/>
</dbReference>
<proteinExistence type="inferred from homology"/>
<feature type="transmembrane region" description="Helical" evidence="6">
    <location>
        <begin position="161"/>
        <end position="180"/>
    </location>
</feature>
<comment type="similarity">
    <text evidence="2">Belongs to the steroid 5-alpha reductase family.</text>
</comment>
<feature type="transmembrane region" description="Helical" evidence="6">
    <location>
        <begin position="56"/>
        <end position="78"/>
    </location>
</feature>
<dbReference type="AlphaFoldDB" id="A0A2T3A3R4"/>
<dbReference type="GO" id="GO:0003865">
    <property type="term" value="F:3-oxo-5-alpha-steroid 4-dehydrogenase activity"/>
    <property type="evidence" value="ECO:0007669"/>
    <property type="project" value="InterPro"/>
</dbReference>
<sequence length="296" mass="34153">MAIVDSWYPPTKEHYSILMAIWTTIPILAQAQWLTSWYGMGKTSVTASRFNIPGRIAWFTMEVPGFLTVLYMMTVMPAEHGITSLPWQNQVLAGLYVIHYLYRAVIYPFIQPSMSPIHVFVWLSALVFQIFNGTLIGSWLAAYGPTTKAAWQAQLSPFPTLQFAVGFTMFYLGLAANFYHDDELREIRRREQARQQRIANEQKSSAHDQTKTIEKHYQIPQAGLFQYVLYPHYFVEWIEWAGFYVACGFGSLPALMFLVNEVATMLPRAVSGRRWYAERFGEEKIRKRRAIIPGLL</sequence>
<dbReference type="GO" id="GO:0016020">
    <property type="term" value="C:membrane"/>
    <property type="evidence" value="ECO:0007669"/>
    <property type="project" value="UniProtKB-SubCell"/>
</dbReference>
<dbReference type="InParanoid" id="A0A2T3A3R4"/>
<protein>
    <submittedName>
        <fullName evidence="8">3-oxo-5-alpha-steroid 4-dehydrogenase-domain-containing protein</fullName>
    </submittedName>
</protein>
<dbReference type="PIRSF" id="PIRSF015596">
    <property type="entry name" value="5_alpha-SR2"/>
    <property type="match status" value="1"/>
</dbReference>
<evidence type="ECO:0000256" key="6">
    <source>
        <dbReference type="SAM" id="Phobius"/>
    </source>
</evidence>
<feature type="transmembrane region" description="Helical" evidence="6">
    <location>
        <begin position="90"/>
        <end position="110"/>
    </location>
</feature>
<keyword evidence="5 6" id="KW-0472">Membrane</keyword>
<gene>
    <name evidence="8" type="ORF">BD289DRAFT_371417</name>
</gene>
<keyword evidence="3 6" id="KW-0812">Transmembrane</keyword>
<dbReference type="PANTHER" id="PTHR10556:SF43">
    <property type="entry name" value="STEROID 5-ALPHA-REDUCTASE DET2"/>
    <property type="match status" value="1"/>
</dbReference>